<dbReference type="Proteomes" id="UP001157502">
    <property type="component" value="Chromosome 31"/>
</dbReference>
<dbReference type="EMBL" id="CM055758">
    <property type="protein sequence ID" value="KAJ7988276.1"/>
    <property type="molecule type" value="Genomic_DNA"/>
</dbReference>
<evidence type="ECO:0000313" key="1">
    <source>
        <dbReference type="EMBL" id="KAJ7988276.1"/>
    </source>
</evidence>
<sequence length="662" mass="75457">MEKGSGLGEIQEAGGMGSWGEIQKVGEEEMEVIAIDMSKITVFCILLEGSVAWRKCSNLQISVAVETGMGSFRNDSSQMKAAMQHSDPTEDQRVTHHQRAEVPFESLVNNPDDKPLRGDSEKDGDRQGPIGRNEYRGGAREACGEETRSYCCRLGELKRAPRCHVELEPLTFSRTHNVFVDVNEFRNKKKIKPQHGHHVWHKDFVKLPSSPECHFTKTGFVSNSEVVRWQEVSKQLENLAKKTSASVADVEKAIKKYNPKYEDQWSFDALHTFVQMAPKEENYYSSVFPKIAKLASSLPKLIQKAIPLLQKGQTRSITLSQEQIACLLANAFYCTFPHRNSQSPRAEFHNYPTINFNSLFGKWSEKKREKLRAILHYFHTVTNQATRPTGLVTFERRYIRDQDFPNWRSAQEKLSKLYISSDGCIEEVGTGMLQVDFANSMIGGGVLGYGLVQEEILFLMNPELIISRLFTERLEDNECLYITGCQQFSKYGGYGDTFEWAGPHTDDIARDEWLRLHRQIVAIDALDFRHKREQYNMRQITRELNKAYCGFKPDDNTPSDYIPDISTGSWGCGAFNGDPKLKALIQLMAAAKVQRNVAFFTFSNVGLEKDLNNMYNLLVSHKTTVGKLYELLGDYCAEMRTNGTHIDLFVWIRNALELRSQL</sequence>
<organism evidence="1 2">
    <name type="scientific">Dallia pectoralis</name>
    <name type="common">Alaska blackfish</name>
    <dbReference type="NCBI Taxonomy" id="75939"/>
    <lineage>
        <taxon>Eukaryota</taxon>
        <taxon>Metazoa</taxon>
        <taxon>Chordata</taxon>
        <taxon>Craniata</taxon>
        <taxon>Vertebrata</taxon>
        <taxon>Euteleostomi</taxon>
        <taxon>Actinopterygii</taxon>
        <taxon>Neopterygii</taxon>
        <taxon>Teleostei</taxon>
        <taxon>Protacanthopterygii</taxon>
        <taxon>Esociformes</taxon>
        <taxon>Umbridae</taxon>
        <taxon>Dallia</taxon>
    </lineage>
</organism>
<comment type="caution">
    <text evidence="1">The sequence shown here is derived from an EMBL/GenBank/DDBJ whole genome shotgun (WGS) entry which is preliminary data.</text>
</comment>
<reference evidence="1" key="1">
    <citation type="submission" date="2021-05" db="EMBL/GenBank/DDBJ databases">
        <authorList>
            <person name="Pan Q."/>
            <person name="Jouanno E."/>
            <person name="Zahm M."/>
            <person name="Klopp C."/>
            <person name="Cabau C."/>
            <person name="Louis A."/>
            <person name="Berthelot C."/>
            <person name="Parey E."/>
            <person name="Roest Crollius H."/>
            <person name="Montfort J."/>
            <person name="Robinson-Rechavi M."/>
            <person name="Bouchez O."/>
            <person name="Lampietro C."/>
            <person name="Lopez Roques C."/>
            <person name="Donnadieu C."/>
            <person name="Postlethwait J."/>
            <person name="Bobe J."/>
            <person name="Dillon D."/>
            <person name="Chandos A."/>
            <person name="von Hippel F."/>
            <person name="Guiguen Y."/>
        </authorList>
    </citation>
    <scope>NUCLEOTIDE SEQUENCE</scope>
    <source>
        <strain evidence="1">YG-Jan2019</strain>
    </source>
</reference>
<protein>
    <submittedName>
        <fullName evidence="1">Uncharacterized protein</fullName>
    </submittedName>
</protein>
<evidence type="ECO:0000313" key="2">
    <source>
        <dbReference type="Proteomes" id="UP001157502"/>
    </source>
</evidence>
<accession>A0ACC2FAC6</accession>
<proteinExistence type="predicted"/>
<gene>
    <name evidence="1" type="ORF">DPEC_G00321900</name>
</gene>
<keyword evidence="2" id="KW-1185">Reference proteome</keyword>
<name>A0ACC2FAC6_DALPE</name>